<keyword evidence="2" id="KW-0119">Carbohydrate metabolism</keyword>
<gene>
    <name evidence="4" type="ORF">METZ01_LOCUS84645</name>
</gene>
<dbReference type="PROSITE" id="PS51464">
    <property type="entry name" value="SIS"/>
    <property type="match status" value="1"/>
</dbReference>
<name>A0A381UVL3_9ZZZZ</name>
<dbReference type="CDD" id="cd05007">
    <property type="entry name" value="SIS_Etherase"/>
    <property type="match status" value="1"/>
</dbReference>
<dbReference type="InterPro" id="IPR040190">
    <property type="entry name" value="MURQ/GCKR"/>
</dbReference>
<dbReference type="CDD" id="cd24007">
    <property type="entry name" value="ASKHA_NBD_eukNAGK-like"/>
    <property type="match status" value="1"/>
</dbReference>
<proteinExistence type="predicted"/>
<dbReference type="InterPro" id="IPR002731">
    <property type="entry name" value="ATPase_BadF"/>
</dbReference>
<dbReference type="Gene3D" id="3.40.50.10490">
    <property type="entry name" value="Glucose-6-phosphate isomerase like protein, domain 1"/>
    <property type="match status" value="1"/>
</dbReference>
<dbReference type="GO" id="GO:0016835">
    <property type="term" value="F:carbon-oxygen lyase activity"/>
    <property type="evidence" value="ECO:0007669"/>
    <property type="project" value="InterPro"/>
</dbReference>
<organism evidence="4">
    <name type="scientific">marine metagenome</name>
    <dbReference type="NCBI Taxonomy" id="408172"/>
    <lineage>
        <taxon>unclassified sequences</taxon>
        <taxon>metagenomes</taxon>
        <taxon>ecological metagenomes</taxon>
    </lineage>
</organism>
<dbReference type="SUPFAM" id="SSF53697">
    <property type="entry name" value="SIS domain"/>
    <property type="match status" value="1"/>
</dbReference>
<evidence type="ECO:0000259" key="3">
    <source>
        <dbReference type="PROSITE" id="PS51464"/>
    </source>
</evidence>
<dbReference type="GO" id="GO:0009254">
    <property type="term" value="P:peptidoglycan turnover"/>
    <property type="evidence" value="ECO:0007669"/>
    <property type="project" value="TreeGrafter"/>
</dbReference>
<dbReference type="Pfam" id="PF01869">
    <property type="entry name" value="BcrAD_BadFG"/>
    <property type="match status" value="1"/>
</dbReference>
<evidence type="ECO:0000256" key="2">
    <source>
        <dbReference type="ARBA" id="ARBA00023277"/>
    </source>
</evidence>
<feature type="non-terminal residue" evidence="4">
    <location>
        <position position="1"/>
    </location>
</feature>
<dbReference type="PANTHER" id="PTHR10088:SF4">
    <property type="entry name" value="GLUCOKINASE REGULATORY PROTEIN"/>
    <property type="match status" value="1"/>
</dbReference>
<dbReference type="InterPro" id="IPR043129">
    <property type="entry name" value="ATPase_NBD"/>
</dbReference>
<dbReference type="Gene3D" id="1.10.8.1080">
    <property type="match status" value="1"/>
</dbReference>
<dbReference type="PANTHER" id="PTHR10088">
    <property type="entry name" value="GLUCOKINASE REGULATORY PROTEIN"/>
    <property type="match status" value="1"/>
</dbReference>
<evidence type="ECO:0000256" key="1">
    <source>
        <dbReference type="ARBA" id="ARBA00023239"/>
    </source>
</evidence>
<dbReference type="Gene3D" id="3.30.420.40">
    <property type="match status" value="2"/>
</dbReference>
<feature type="domain" description="SIS" evidence="3">
    <location>
        <begin position="373"/>
        <end position="538"/>
    </location>
</feature>
<dbReference type="SUPFAM" id="SSF53067">
    <property type="entry name" value="Actin-like ATPase domain"/>
    <property type="match status" value="2"/>
</dbReference>
<dbReference type="AlphaFoldDB" id="A0A381UVL3"/>
<dbReference type="InterPro" id="IPR001347">
    <property type="entry name" value="SIS_dom"/>
</dbReference>
<reference evidence="4" key="1">
    <citation type="submission" date="2018-05" db="EMBL/GenBank/DDBJ databases">
        <authorList>
            <person name="Lanie J.A."/>
            <person name="Ng W.-L."/>
            <person name="Kazmierczak K.M."/>
            <person name="Andrzejewski T.M."/>
            <person name="Davidsen T.M."/>
            <person name="Wayne K.J."/>
            <person name="Tettelin H."/>
            <person name="Glass J.I."/>
            <person name="Rusch D."/>
            <person name="Podicherti R."/>
            <person name="Tsui H.-C.T."/>
            <person name="Winkler M.E."/>
        </authorList>
    </citation>
    <scope>NUCLEOTIDE SEQUENCE</scope>
</reference>
<keyword evidence="1" id="KW-0456">Lyase</keyword>
<accession>A0A381UVL3</accession>
<dbReference type="GO" id="GO:0097367">
    <property type="term" value="F:carbohydrate derivative binding"/>
    <property type="evidence" value="ECO:0007669"/>
    <property type="project" value="InterPro"/>
</dbReference>
<evidence type="ECO:0000313" key="4">
    <source>
        <dbReference type="EMBL" id="SVA31791.1"/>
    </source>
</evidence>
<dbReference type="InterPro" id="IPR005488">
    <property type="entry name" value="Etherase_MurQ"/>
</dbReference>
<dbReference type="PROSITE" id="PS01272">
    <property type="entry name" value="GCKR"/>
    <property type="match status" value="1"/>
</dbReference>
<dbReference type="NCBIfam" id="NF009222">
    <property type="entry name" value="PRK12570.1"/>
    <property type="match status" value="1"/>
</dbReference>
<dbReference type="Pfam" id="PF20741">
    <property type="entry name" value="GKRP-like_C"/>
    <property type="match status" value="1"/>
</dbReference>
<dbReference type="GO" id="GO:0016803">
    <property type="term" value="F:ether hydrolase activity"/>
    <property type="evidence" value="ECO:0007669"/>
    <property type="project" value="TreeGrafter"/>
</dbReference>
<dbReference type="InterPro" id="IPR046348">
    <property type="entry name" value="SIS_dom_sf"/>
</dbReference>
<dbReference type="EMBL" id="UINC01007168">
    <property type="protein sequence ID" value="SVA31791.1"/>
    <property type="molecule type" value="Genomic_DNA"/>
</dbReference>
<dbReference type="GO" id="GO:0046348">
    <property type="term" value="P:amino sugar catabolic process"/>
    <property type="evidence" value="ECO:0007669"/>
    <property type="project" value="InterPro"/>
</dbReference>
<sequence length="594" mass="63254">VPGLLGIECGATHTVALHESGGQVARAGFGPANLRLLDDAQLARRLRRIAKQFPKPSAVAIGMAGARTAADKKRLHRAAARAWPSAAIHATNDLETALAADTQHKPANRVLVLSGTGSCCFGQTADGATAKLGGWGHILGDKGSGFEIGLRALKACVFYLDRDDKWSALGQRLLRRLQLNSPDQLIDWVAQADKAEVAGLALEVFAAWARGDKIAGDILEGTADTLAKDACACAMKLAGKTGSVRFLLAGSVLMKQPKFAAKLAKAIRIRRPGSQVATLKNESCRGALNLARRLGKLSPAKPGATINADRPAIPVPGLAQIDQSPTEQRHPRSMQLDCMPLGQAVDLFLDEDSQLPAAIAREKTKTVRVIGWVRDAFQNGGRLFYSGAGTSGRLGVLDASECPPTFRADPEQVQGIIAGGQPALYRSIEGAEDDPDAGAEAVRFRGVGKKDVFIGIAASGRTPFVWGGIWEANRRGAKTALLCFNPKLRIPRDNRPDVVIKPDLGPELLTGSTRLKSGTATKMILNMITTLAMAKSGKVIGNLMIDLDPSNTKLRERAVRIVRQLTQASHAEASHALEQSDWNVKKAAGRLAKR</sequence>
<dbReference type="Pfam" id="PF22645">
    <property type="entry name" value="GKRP_SIS_N"/>
    <property type="match status" value="1"/>
</dbReference>
<dbReference type="NCBIfam" id="NF003915">
    <property type="entry name" value="PRK05441.1"/>
    <property type="match status" value="1"/>
</dbReference>
<protein>
    <recommendedName>
        <fullName evidence="3">SIS domain-containing protein</fullName>
    </recommendedName>
</protein>
<dbReference type="InterPro" id="IPR005486">
    <property type="entry name" value="Glucokinase_regulatory_CS"/>
</dbReference>